<dbReference type="GO" id="GO:0042276">
    <property type="term" value="P:error-prone translesion synthesis"/>
    <property type="evidence" value="ECO:0007669"/>
    <property type="project" value="TreeGrafter"/>
</dbReference>
<evidence type="ECO:0000256" key="16">
    <source>
        <dbReference type="HAMAP-Rule" id="MF_01113"/>
    </source>
</evidence>
<dbReference type="InterPro" id="IPR043128">
    <property type="entry name" value="Rev_trsase/Diguanyl_cyclase"/>
</dbReference>
<keyword evidence="14 16" id="KW-0234">DNA repair</keyword>
<keyword evidence="4 16" id="KW-0515">Mutator protein</keyword>
<dbReference type="EMBL" id="MFYX01000109">
    <property type="protein sequence ID" value="OGK02386.1"/>
    <property type="molecule type" value="Genomic_DNA"/>
</dbReference>
<dbReference type="SUPFAM" id="SSF100879">
    <property type="entry name" value="Lesion bypass DNA polymerase (Y-family), little finger domain"/>
    <property type="match status" value="1"/>
</dbReference>
<evidence type="ECO:0000256" key="15">
    <source>
        <dbReference type="ARBA" id="ARBA00049244"/>
    </source>
</evidence>
<dbReference type="InterPro" id="IPR022880">
    <property type="entry name" value="DNApol_IV"/>
</dbReference>
<dbReference type="Proteomes" id="UP000179243">
    <property type="component" value="Unassembled WGS sequence"/>
</dbReference>
<dbReference type="Gene3D" id="3.40.1170.60">
    <property type="match status" value="1"/>
</dbReference>
<dbReference type="InterPro" id="IPR036775">
    <property type="entry name" value="DNA_pol_Y-fam_lit_finger_sf"/>
</dbReference>
<feature type="binding site" evidence="16">
    <location>
        <position position="106"/>
    </location>
    <ligand>
        <name>Mg(2+)</name>
        <dbReference type="ChEBI" id="CHEBI:18420"/>
    </ligand>
</feature>
<evidence type="ECO:0000256" key="2">
    <source>
        <dbReference type="ARBA" id="ARBA00010945"/>
    </source>
</evidence>
<dbReference type="Pfam" id="PF11799">
    <property type="entry name" value="IMS_C"/>
    <property type="match status" value="1"/>
</dbReference>
<dbReference type="FunFam" id="3.30.1490.100:FF:000004">
    <property type="entry name" value="DNA polymerase IV"/>
    <property type="match status" value="1"/>
</dbReference>
<organism evidence="18 19">
    <name type="scientific">Candidatus Raymondbacteria bacterium RIFOXYD12_FULL_49_13</name>
    <dbReference type="NCBI Taxonomy" id="1817890"/>
    <lineage>
        <taxon>Bacteria</taxon>
        <taxon>Raymondiibacteriota</taxon>
    </lineage>
</organism>
<keyword evidence="12 16" id="KW-0239">DNA-directed DNA polymerase</keyword>
<dbReference type="GO" id="GO:0006281">
    <property type="term" value="P:DNA repair"/>
    <property type="evidence" value="ECO:0007669"/>
    <property type="project" value="UniProtKB-UniRule"/>
</dbReference>
<dbReference type="GO" id="GO:0006261">
    <property type="term" value="P:DNA-templated DNA replication"/>
    <property type="evidence" value="ECO:0007669"/>
    <property type="project" value="UniProtKB-UniRule"/>
</dbReference>
<dbReference type="Pfam" id="PF00817">
    <property type="entry name" value="IMS"/>
    <property type="match status" value="1"/>
</dbReference>
<evidence type="ECO:0000256" key="4">
    <source>
        <dbReference type="ARBA" id="ARBA00022457"/>
    </source>
</evidence>
<dbReference type="FunFam" id="3.40.1170.60:FF:000001">
    <property type="entry name" value="DNA polymerase IV"/>
    <property type="match status" value="1"/>
</dbReference>
<dbReference type="PROSITE" id="PS50173">
    <property type="entry name" value="UMUC"/>
    <property type="match status" value="1"/>
</dbReference>
<dbReference type="InterPro" id="IPR017961">
    <property type="entry name" value="DNA_pol_Y-fam_little_finger"/>
</dbReference>
<evidence type="ECO:0000256" key="8">
    <source>
        <dbReference type="ARBA" id="ARBA00022705"/>
    </source>
</evidence>
<dbReference type="PANTHER" id="PTHR11076">
    <property type="entry name" value="DNA REPAIR POLYMERASE UMUC / TRANSFERASE FAMILY MEMBER"/>
    <property type="match status" value="1"/>
</dbReference>
<evidence type="ECO:0000313" key="18">
    <source>
        <dbReference type="EMBL" id="OGK02386.1"/>
    </source>
</evidence>
<evidence type="ECO:0000256" key="1">
    <source>
        <dbReference type="ARBA" id="ARBA00004496"/>
    </source>
</evidence>
<comment type="subunit">
    <text evidence="3 16">Monomer.</text>
</comment>
<feature type="site" description="Substrate discrimination" evidence="16">
    <location>
        <position position="16"/>
    </location>
</feature>
<dbReference type="Pfam" id="PF11798">
    <property type="entry name" value="IMS_HHH"/>
    <property type="match status" value="1"/>
</dbReference>
<dbReference type="NCBIfam" id="NF002677">
    <property type="entry name" value="PRK02406.1"/>
    <property type="match status" value="1"/>
</dbReference>
<evidence type="ECO:0000256" key="11">
    <source>
        <dbReference type="ARBA" id="ARBA00022842"/>
    </source>
</evidence>
<name>A0A1F7F7A4_UNCRA</name>
<keyword evidence="7 16" id="KW-0548">Nucleotidyltransferase</keyword>
<evidence type="ECO:0000256" key="7">
    <source>
        <dbReference type="ARBA" id="ARBA00022695"/>
    </source>
</evidence>
<dbReference type="EC" id="2.7.7.7" evidence="16"/>
<evidence type="ECO:0000256" key="5">
    <source>
        <dbReference type="ARBA" id="ARBA00022490"/>
    </source>
</evidence>
<dbReference type="Gene3D" id="3.30.1490.100">
    <property type="entry name" value="DNA polymerase, Y-family, little finger domain"/>
    <property type="match status" value="1"/>
</dbReference>
<dbReference type="GO" id="GO:0005829">
    <property type="term" value="C:cytosol"/>
    <property type="evidence" value="ECO:0007669"/>
    <property type="project" value="TreeGrafter"/>
</dbReference>
<keyword evidence="6 16" id="KW-0808">Transferase</keyword>
<evidence type="ECO:0000256" key="13">
    <source>
        <dbReference type="ARBA" id="ARBA00023125"/>
    </source>
</evidence>
<keyword evidence="9 16" id="KW-0479">Metal-binding</keyword>
<comment type="subcellular location">
    <subcellularLocation>
        <location evidence="1 16">Cytoplasm</location>
    </subcellularLocation>
</comment>
<evidence type="ECO:0000256" key="14">
    <source>
        <dbReference type="ARBA" id="ARBA00023204"/>
    </source>
</evidence>
<reference evidence="18 19" key="1">
    <citation type="journal article" date="2016" name="Nat. Commun.">
        <title>Thousands of microbial genomes shed light on interconnected biogeochemical processes in an aquifer system.</title>
        <authorList>
            <person name="Anantharaman K."/>
            <person name="Brown C.T."/>
            <person name="Hug L.A."/>
            <person name="Sharon I."/>
            <person name="Castelle C.J."/>
            <person name="Probst A.J."/>
            <person name="Thomas B.C."/>
            <person name="Singh A."/>
            <person name="Wilkins M.J."/>
            <person name="Karaoz U."/>
            <person name="Brodie E.L."/>
            <person name="Williams K.H."/>
            <person name="Hubbard S.S."/>
            <person name="Banfield J.F."/>
        </authorList>
    </citation>
    <scope>NUCLEOTIDE SEQUENCE [LARGE SCALE GENOMIC DNA]</scope>
</reference>
<dbReference type="SUPFAM" id="SSF56672">
    <property type="entry name" value="DNA/RNA polymerases"/>
    <property type="match status" value="1"/>
</dbReference>
<dbReference type="HAMAP" id="MF_01113">
    <property type="entry name" value="DNApol_IV"/>
    <property type="match status" value="1"/>
</dbReference>
<dbReference type="GO" id="GO:0003887">
    <property type="term" value="F:DNA-directed DNA polymerase activity"/>
    <property type="evidence" value="ECO:0007669"/>
    <property type="project" value="UniProtKB-UniRule"/>
</dbReference>
<evidence type="ECO:0000256" key="6">
    <source>
        <dbReference type="ARBA" id="ARBA00022679"/>
    </source>
</evidence>
<keyword evidence="5 16" id="KW-0963">Cytoplasm</keyword>
<keyword evidence="11 16" id="KW-0460">Magnesium</keyword>
<dbReference type="PANTHER" id="PTHR11076:SF33">
    <property type="entry name" value="DNA POLYMERASE KAPPA"/>
    <property type="match status" value="1"/>
</dbReference>
<sequence length="398" mass="44420">MRSERTIIHVDMDCFYAAVERLDNPDLNGKAVIVGADPHGRGVVSACSYEARVYGVHSAMPIREAKKRCPHGVFVPVNMHRYEKMSGHIMDILNSFTDKTEQVSVDEAFLDVTECFKLFGNGAQIGRMIKERVLTQTGLVASVGVAPCKFVSKIASDLGKPDGFVVVAPDEVLTFLHPLPVGKLWGVGKQTEKLLHALNLKTIGQVHACPVEVLCAKISDSSAQFLKELAAGMDTRTVETLGEAKSMSEERTFQEDVGDKQLLRHVLLEQTDEVMRRLREENMKCRTAYLIFRNTDFTKHTRRTTLNRPTDSSNEIFACIEKLLGQEDFYGKKVRLIGMGVTHFGDDQEPQLDLFGQKKTEEVKTKSIDAARDIIAQKFGKDTLKRAALTPQADHTRP</sequence>
<dbReference type="Gene3D" id="3.30.70.270">
    <property type="match status" value="1"/>
</dbReference>
<comment type="caution">
    <text evidence="18">The sequence shown here is derived from an EMBL/GenBank/DDBJ whole genome shotgun (WGS) entry which is preliminary data.</text>
</comment>
<evidence type="ECO:0000256" key="3">
    <source>
        <dbReference type="ARBA" id="ARBA00011245"/>
    </source>
</evidence>
<evidence type="ECO:0000256" key="9">
    <source>
        <dbReference type="ARBA" id="ARBA00022723"/>
    </source>
</evidence>
<protein>
    <recommendedName>
        <fullName evidence="16">DNA polymerase IV</fullName>
        <shortName evidence="16">Pol IV</shortName>
        <ecNumber evidence="16">2.7.7.7</ecNumber>
    </recommendedName>
</protein>
<dbReference type="GO" id="GO:0000287">
    <property type="term" value="F:magnesium ion binding"/>
    <property type="evidence" value="ECO:0007669"/>
    <property type="project" value="UniProtKB-UniRule"/>
</dbReference>
<feature type="binding site" evidence="16">
    <location>
        <position position="11"/>
    </location>
    <ligand>
        <name>Mg(2+)</name>
        <dbReference type="ChEBI" id="CHEBI:18420"/>
    </ligand>
</feature>
<proteinExistence type="inferred from homology"/>
<dbReference type="CDD" id="cd03586">
    <property type="entry name" value="PolY_Pol_IV_kappa"/>
    <property type="match status" value="1"/>
</dbReference>
<dbReference type="Gene3D" id="1.10.150.20">
    <property type="entry name" value="5' to 3' exonuclease, C-terminal subdomain"/>
    <property type="match status" value="1"/>
</dbReference>
<evidence type="ECO:0000259" key="17">
    <source>
        <dbReference type="PROSITE" id="PS50173"/>
    </source>
</evidence>
<dbReference type="AlphaFoldDB" id="A0A1F7F7A4"/>
<keyword evidence="10 16" id="KW-0227">DNA damage</keyword>
<dbReference type="InterPro" id="IPR043502">
    <property type="entry name" value="DNA/RNA_pol_sf"/>
</dbReference>
<feature type="active site" evidence="16">
    <location>
        <position position="107"/>
    </location>
</feature>
<evidence type="ECO:0000256" key="10">
    <source>
        <dbReference type="ARBA" id="ARBA00022763"/>
    </source>
</evidence>
<keyword evidence="13 16" id="KW-0238">DNA-binding</keyword>
<keyword evidence="8 16" id="KW-0235">DNA replication</keyword>
<comment type="cofactor">
    <cofactor evidence="16">
        <name>Mg(2+)</name>
        <dbReference type="ChEBI" id="CHEBI:18420"/>
    </cofactor>
    <text evidence="16">Binds 2 magnesium ions per subunit.</text>
</comment>
<feature type="domain" description="UmuC" evidence="17">
    <location>
        <begin position="7"/>
        <end position="188"/>
    </location>
</feature>
<comment type="catalytic activity">
    <reaction evidence="15 16">
        <text>DNA(n) + a 2'-deoxyribonucleoside 5'-triphosphate = DNA(n+1) + diphosphate</text>
        <dbReference type="Rhea" id="RHEA:22508"/>
        <dbReference type="Rhea" id="RHEA-COMP:17339"/>
        <dbReference type="Rhea" id="RHEA-COMP:17340"/>
        <dbReference type="ChEBI" id="CHEBI:33019"/>
        <dbReference type="ChEBI" id="CHEBI:61560"/>
        <dbReference type="ChEBI" id="CHEBI:173112"/>
        <dbReference type="EC" id="2.7.7.7"/>
    </reaction>
</comment>
<dbReference type="InterPro" id="IPR050116">
    <property type="entry name" value="DNA_polymerase-Y"/>
</dbReference>
<dbReference type="InterPro" id="IPR024728">
    <property type="entry name" value="PolY_HhH_motif"/>
</dbReference>
<comment type="function">
    <text evidence="16">Poorly processive, error-prone DNA polymerase involved in untargeted mutagenesis. Copies undamaged DNA at stalled replication forks, which arise in vivo from mismatched or misaligned primer ends. These misaligned primers can be extended by PolIV. Exhibits no 3'-5' exonuclease (proofreading) activity. May be involved in translesional synthesis, in conjunction with the beta clamp from PolIII.</text>
</comment>
<dbReference type="InterPro" id="IPR001126">
    <property type="entry name" value="UmuC"/>
</dbReference>
<evidence type="ECO:0000313" key="19">
    <source>
        <dbReference type="Proteomes" id="UP000179243"/>
    </source>
</evidence>
<evidence type="ECO:0000256" key="12">
    <source>
        <dbReference type="ARBA" id="ARBA00022932"/>
    </source>
</evidence>
<gene>
    <name evidence="16" type="primary">dinB</name>
    <name evidence="18" type="ORF">A2519_16075</name>
</gene>
<dbReference type="GO" id="GO:0009432">
    <property type="term" value="P:SOS response"/>
    <property type="evidence" value="ECO:0007669"/>
    <property type="project" value="TreeGrafter"/>
</dbReference>
<dbReference type="GO" id="GO:0003684">
    <property type="term" value="F:damaged DNA binding"/>
    <property type="evidence" value="ECO:0007669"/>
    <property type="project" value="InterPro"/>
</dbReference>
<accession>A0A1F7F7A4</accession>
<comment type="similarity">
    <text evidence="2 16">Belongs to the DNA polymerase type-Y family.</text>
</comment>